<proteinExistence type="predicted"/>
<gene>
    <name evidence="1" type="ORF">MITSMUL_03733</name>
</gene>
<evidence type="ECO:0000313" key="2">
    <source>
        <dbReference type="Proteomes" id="UP000003671"/>
    </source>
</evidence>
<name>C9KKN2_9FIRM</name>
<accession>C9KKN2</accession>
<dbReference type="EMBL" id="ABWK02000009">
    <property type="protein sequence ID" value="EEX69683.1"/>
    <property type="molecule type" value="Genomic_DNA"/>
</dbReference>
<dbReference type="HOGENOM" id="CLU_3312820_0_0_9"/>
<protein>
    <submittedName>
        <fullName evidence="1">Uncharacterized protein</fullName>
    </submittedName>
</protein>
<dbReference type="Proteomes" id="UP000003671">
    <property type="component" value="Unassembled WGS sequence"/>
</dbReference>
<keyword evidence="2" id="KW-1185">Reference proteome</keyword>
<sequence length="39" mass="4156">MHPPFLLLLYHAERCVARVPGTNISMIASLSNSGTISSA</sequence>
<reference evidence="1" key="1">
    <citation type="submission" date="2009-09" db="EMBL/GenBank/DDBJ databases">
        <authorList>
            <person name="Weinstock G."/>
            <person name="Sodergren E."/>
            <person name="Clifton S."/>
            <person name="Fulton L."/>
            <person name="Fulton B."/>
            <person name="Courtney L."/>
            <person name="Fronick C."/>
            <person name="Harrison M."/>
            <person name="Strong C."/>
            <person name="Farmer C."/>
            <person name="Delahaunty K."/>
            <person name="Markovic C."/>
            <person name="Hall O."/>
            <person name="Minx P."/>
            <person name="Tomlinson C."/>
            <person name="Mitreva M."/>
            <person name="Nelson J."/>
            <person name="Hou S."/>
            <person name="Wollam A."/>
            <person name="Pepin K.H."/>
            <person name="Johnson M."/>
            <person name="Bhonagiri V."/>
            <person name="Nash W.E."/>
            <person name="Warren W."/>
            <person name="Chinwalla A."/>
            <person name="Mardis E.R."/>
            <person name="Wilson R.K."/>
        </authorList>
    </citation>
    <scope>NUCLEOTIDE SEQUENCE [LARGE SCALE GENOMIC DNA]</scope>
    <source>
        <strain evidence="1">DSM 20544</strain>
    </source>
</reference>
<comment type="caution">
    <text evidence="1">The sequence shown here is derived from an EMBL/GenBank/DDBJ whole genome shotgun (WGS) entry which is preliminary data.</text>
</comment>
<organism evidence="1 2">
    <name type="scientific">Mitsuokella multacida DSM 20544</name>
    <dbReference type="NCBI Taxonomy" id="500635"/>
    <lineage>
        <taxon>Bacteria</taxon>
        <taxon>Bacillati</taxon>
        <taxon>Bacillota</taxon>
        <taxon>Negativicutes</taxon>
        <taxon>Selenomonadales</taxon>
        <taxon>Selenomonadaceae</taxon>
        <taxon>Mitsuokella</taxon>
    </lineage>
</organism>
<dbReference type="AlphaFoldDB" id="C9KKN2"/>
<evidence type="ECO:0000313" key="1">
    <source>
        <dbReference type="EMBL" id="EEX69683.1"/>
    </source>
</evidence>